<evidence type="ECO:0000256" key="1">
    <source>
        <dbReference type="SAM" id="MobiDB-lite"/>
    </source>
</evidence>
<reference evidence="3" key="1">
    <citation type="submission" date="2019-12" db="EMBL/GenBank/DDBJ databases">
        <authorList>
            <person name="Cremers G."/>
        </authorList>
    </citation>
    <scope>NUCLEOTIDE SEQUENCE</scope>
    <source>
        <strain evidence="3">Mbul2</strain>
        <plasmid evidence="3">1</plasmid>
    </source>
</reference>
<dbReference type="GO" id="GO:0016887">
    <property type="term" value="F:ATP hydrolysis activity"/>
    <property type="evidence" value="ECO:0007669"/>
    <property type="project" value="InterPro"/>
</dbReference>
<dbReference type="GO" id="GO:0000731">
    <property type="term" value="P:DNA synthesis involved in DNA repair"/>
    <property type="evidence" value="ECO:0007669"/>
    <property type="project" value="TreeGrafter"/>
</dbReference>
<feature type="domain" description="Rad50/SbcC-type AAA" evidence="2">
    <location>
        <begin position="6"/>
        <end position="64"/>
    </location>
</feature>
<dbReference type="SUPFAM" id="SSF52540">
    <property type="entry name" value="P-loop containing nucleoside triphosphate hydrolases"/>
    <property type="match status" value="1"/>
</dbReference>
<dbReference type="Gene3D" id="3.40.50.300">
    <property type="entry name" value="P-loop containing nucleotide triphosphate hydrolases"/>
    <property type="match status" value="1"/>
</dbReference>
<name>A0A679JKK8_9HYPH</name>
<dbReference type="Pfam" id="PF13476">
    <property type="entry name" value="AAA_23"/>
    <property type="match status" value="1"/>
</dbReference>
<organism evidence="3">
    <name type="scientific">Methylobacterium bullatum</name>
    <dbReference type="NCBI Taxonomy" id="570505"/>
    <lineage>
        <taxon>Bacteria</taxon>
        <taxon>Pseudomonadati</taxon>
        <taxon>Pseudomonadota</taxon>
        <taxon>Alphaproteobacteria</taxon>
        <taxon>Hyphomicrobiales</taxon>
        <taxon>Methylobacteriaceae</taxon>
        <taxon>Methylobacterium</taxon>
    </lineage>
</organism>
<geneLocation type="plasmid" evidence="3">
    <name>1</name>
</geneLocation>
<feature type="region of interest" description="Disordered" evidence="1">
    <location>
        <begin position="213"/>
        <end position="237"/>
    </location>
</feature>
<sequence>MIKVESLTIFEFRGIRELTLSLNRKNFAVCGPNGTGKSGVVDALEFVLAGTISRLTGKGRGDLSVKVHGAHVDFQEAPEKAFVEAVVWIPSLNKTVMARRTVKAPSALKLTPDSPEARAVFRQLEAHPEIALSRREIIRFVLAEPGQRAKDVQALLKLDELELLRTRLQKIANAAESTRKRTVTDRDTAGVDLARAMDIAATTEPQILEAANCPSSDDLGHSAKFRSGGSGPSGVRG</sequence>
<accession>A0A679JKK8</accession>
<dbReference type="PANTHER" id="PTHR32182:SF22">
    <property type="entry name" value="ATP-DEPENDENT ENDONUCLEASE, OLD FAMILY-RELATED"/>
    <property type="match status" value="1"/>
</dbReference>
<dbReference type="PANTHER" id="PTHR32182">
    <property type="entry name" value="DNA REPLICATION AND REPAIR PROTEIN RECF"/>
    <property type="match status" value="1"/>
</dbReference>
<protein>
    <submittedName>
        <fullName evidence="3">Chromosome partition protein Smc</fullName>
    </submittedName>
</protein>
<dbReference type="GO" id="GO:0006302">
    <property type="term" value="P:double-strand break repair"/>
    <property type="evidence" value="ECO:0007669"/>
    <property type="project" value="InterPro"/>
</dbReference>
<dbReference type="InterPro" id="IPR038729">
    <property type="entry name" value="Rad50/SbcC_AAA"/>
</dbReference>
<gene>
    <name evidence="3" type="primary">smc_1</name>
    <name evidence="3" type="ORF">MBLL_00401</name>
</gene>
<keyword evidence="3" id="KW-0614">Plasmid</keyword>
<dbReference type="AlphaFoldDB" id="A0A679JKK8"/>
<feature type="compositionally biased region" description="Gly residues" evidence="1">
    <location>
        <begin position="228"/>
        <end position="237"/>
    </location>
</feature>
<dbReference type="RefSeq" id="WP_339158985.1">
    <property type="nucleotide sequence ID" value="NZ_LR743510.1"/>
</dbReference>
<evidence type="ECO:0000313" key="3">
    <source>
        <dbReference type="EMBL" id="CAA2136915.1"/>
    </source>
</evidence>
<proteinExistence type="predicted"/>
<evidence type="ECO:0000259" key="2">
    <source>
        <dbReference type="Pfam" id="PF13476"/>
    </source>
</evidence>
<dbReference type="EMBL" id="LR743510">
    <property type="protein sequence ID" value="CAA2136915.1"/>
    <property type="molecule type" value="Genomic_DNA"/>
</dbReference>
<dbReference type="InterPro" id="IPR027417">
    <property type="entry name" value="P-loop_NTPase"/>
</dbReference>